<protein>
    <submittedName>
        <fullName evidence="3">Polysaccharide deacetylase</fullName>
    </submittedName>
</protein>
<dbReference type="GO" id="GO:0016810">
    <property type="term" value="F:hydrolase activity, acting on carbon-nitrogen (but not peptide) bonds"/>
    <property type="evidence" value="ECO:0007669"/>
    <property type="project" value="InterPro"/>
</dbReference>
<evidence type="ECO:0000313" key="4">
    <source>
        <dbReference type="Proteomes" id="UP000196258"/>
    </source>
</evidence>
<dbReference type="Proteomes" id="UP000196258">
    <property type="component" value="Unassembled WGS sequence"/>
</dbReference>
<accession>A0A1Y4EJ24</accession>
<dbReference type="GO" id="GO:0005975">
    <property type="term" value="P:carbohydrate metabolic process"/>
    <property type="evidence" value="ECO:0007669"/>
    <property type="project" value="InterPro"/>
</dbReference>
<dbReference type="RefSeq" id="WP_087253862.1">
    <property type="nucleotide sequence ID" value="NZ_JAFILD010000109.1"/>
</dbReference>
<comment type="caution">
    <text evidence="3">The sequence shown here is derived from an EMBL/GenBank/DDBJ whole genome shotgun (WGS) entry which is preliminary data.</text>
</comment>
<organism evidence="3 4">
    <name type="scientific">Thomasclavelia spiroformis</name>
    <dbReference type="NCBI Taxonomy" id="29348"/>
    <lineage>
        <taxon>Bacteria</taxon>
        <taxon>Bacillati</taxon>
        <taxon>Bacillota</taxon>
        <taxon>Erysipelotrichia</taxon>
        <taxon>Erysipelotrichales</taxon>
        <taxon>Coprobacillaceae</taxon>
        <taxon>Thomasclavelia</taxon>
    </lineage>
</organism>
<dbReference type="CDD" id="cd10944">
    <property type="entry name" value="CE4_SmPgdA_like"/>
    <property type="match status" value="1"/>
</dbReference>
<dbReference type="Pfam" id="PF01522">
    <property type="entry name" value="Polysacc_deac_1"/>
    <property type="match status" value="1"/>
</dbReference>
<keyword evidence="1" id="KW-0472">Membrane</keyword>
<evidence type="ECO:0000313" key="3">
    <source>
        <dbReference type="EMBL" id="OUQ06494.1"/>
    </source>
</evidence>
<dbReference type="SUPFAM" id="SSF88713">
    <property type="entry name" value="Glycoside hydrolase/deacetylase"/>
    <property type="match status" value="1"/>
</dbReference>
<dbReference type="InterPro" id="IPR032179">
    <property type="entry name" value="Cry22Aa_Ig-like"/>
</dbReference>
<evidence type="ECO:0000256" key="1">
    <source>
        <dbReference type="SAM" id="Phobius"/>
    </source>
</evidence>
<sequence length="475" mass="53905">MNLKFKNITIKGRVTIAVLLVVLIVSVIACYFMFRCPIVFKQENIKVEINEEFDALKNVEKVKNGNIKDIKVNTKHVKFDKLGKYKVIYTFNDKDYEIPLEVVDTKKPKFDIVDLDIDLGMKVKAKDMVTNVDDATKTKVKFKKKYKFNHEGETSVVVQVIDEAGNVSEKKGKVKLFKDDIGPEINGIEEMTIVKGGKVDYKLGISVSDNRDPNPTLNIDDSKVNVDKLGKYKVIYTAKDRSGNKVVKERIIKVVEKKDIGTLQQSNEKIVYLTFDDGPSENTQKILDILDRYNVKATFFVTGENQKYNYLIQEAHKRGHTIGLHTYCHDYKTVYTSVDAYFDDLNKIGNMVKDLIGFVPRYIRFPGGSSNTISRKYSQGIMTILSKEVINRGYQYYDWNGDSTDASGNNVPVSKLIANATSSKANNINILFHDTKAKSTTVEALPAIIENYLARGYRFEAINDNSFVPHQSINN</sequence>
<dbReference type="PROSITE" id="PS51257">
    <property type="entry name" value="PROKAR_LIPOPROTEIN"/>
    <property type="match status" value="1"/>
</dbReference>
<dbReference type="InterPro" id="IPR002509">
    <property type="entry name" value="NODB_dom"/>
</dbReference>
<dbReference type="InterPro" id="IPR050248">
    <property type="entry name" value="Polysacc_deacetylase_ArnD"/>
</dbReference>
<evidence type="ECO:0000259" key="2">
    <source>
        <dbReference type="PROSITE" id="PS51677"/>
    </source>
</evidence>
<gene>
    <name evidence="3" type="ORF">B5E91_00795</name>
</gene>
<dbReference type="PANTHER" id="PTHR10587:SF125">
    <property type="entry name" value="POLYSACCHARIDE DEACETYLASE YHEN-RELATED"/>
    <property type="match status" value="1"/>
</dbReference>
<proteinExistence type="predicted"/>
<dbReference type="PANTHER" id="PTHR10587">
    <property type="entry name" value="GLYCOSYL TRANSFERASE-RELATED"/>
    <property type="match status" value="1"/>
</dbReference>
<keyword evidence="1" id="KW-0812">Transmembrane</keyword>
<dbReference type="AlphaFoldDB" id="A0A1Y4EJ24"/>
<feature type="transmembrane region" description="Helical" evidence="1">
    <location>
        <begin position="12"/>
        <end position="34"/>
    </location>
</feature>
<dbReference type="InterPro" id="IPR013783">
    <property type="entry name" value="Ig-like_fold"/>
</dbReference>
<dbReference type="InterPro" id="IPR011330">
    <property type="entry name" value="Glyco_hydro/deAcase_b/a-brl"/>
</dbReference>
<dbReference type="PROSITE" id="PS51677">
    <property type="entry name" value="NODB"/>
    <property type="match status" value="1"/>
</dbReference>
<dbReference type="EMBL" id="NFLB01000001">
    <property type="protein sequence ID" value="OUQ06494.1"/>
    <property type="molecule type" value="Genomic_DNA"/>
</dbReference>
<dbReference type="Gene3D" id="2.60.40.10">
    <property type="entry name" value="Immunoglobulins"/>
    <property type="match status" value="1"/>
</dbReference>
<name>A0A1Y4EJ24_9FIRM</name>
<feature type="domain" description="NodB homology" evidence="2">
    <location>
        <begin position="269"/>
        <end position="460"/>
    </location>
</feature>
<dbReference type="Pfam" id="PF16403">
    <property type="entry name" value="Bact_surface_Ig-like"/>
    <property type="match status" value="1"/>
</dbReference>
<keyword evidence="1" id="KW-1133">Transmembrane helix</keyword>
<reference evidence="4" key="1">
    <citation type="submission" date="2017-04" db="EMBL/GenBank/DDBJ databases">
        <title>Function of individual gut microbiota members based on whole genome sequencing of pure cultures obtained from chicken caecum.</title>
        <authorList>
            <person name="Medvecky M."/>
            <person name="Cejkova D."/>
            <person name="Polansky O."/>
            <person name="Karasova D."/>
            <person name="Kubasova T."/>
            <person name="Cizek A."/>
            <person name="Rychlik I."/>
        </authorList>
    </citation>
    <scope>NUCLEOTIDE SEQUENCE [LARGE SCALE GENOMIC DNA]</scope>
    <source>
        <strain evidence="4">An149</strain>
    </source>
</reference>
<dbReference type="Gene3D" id="3.20.20.370">
    <property type="entry name" value="Glycoside hydrolase/deacetylase"/>
    <property type="match status" value="1"/>
</dbReference>